<gene>
    <name evidence="1" type="ORF">PXK24_17795</name>
</gene>
<evidence type="ECO:0000313" key="1">
    <source>
        <dbReference type="EMBL" id="MDE4167552.1"/>
    </source>
</evidence>
<dbReference type="EMBL" id="JARCJK010000011">
    <property type="protein sequence ID" value="MDE4167552.1"/>
    <property type="molecule type" value="Genomic_DNA"/>
</dbReference>
<organism evidence="1 2">
    <name type="scientific">Phaeobacter gallaeciensis</name>
    <dbReference type="NCBI Taxonomy" id="60890"/>
    <lineage>
        <taxon>Bacteria</taxon>
        <taxon>Pseudomonadati</taxon>
        <taxon>Pseudomonadota</taxon>
        <taxon>Alphaproteobacteria</taxon>
        <taxon>Rhodobacterales</taxon>
        <taxon>Roseobacteraceae</taxon>
        <taxon>Phaeobacter</taxon>
    </lineage>
</organism>
<evidence type="ECO:0008006" key="3">
    <source>
        <dbReference type="Google" id="ProtNLM"/>
    </source>
</evidence>
<name>A0ABD4XDF5_9RHOB</name>
<comment type="caution">
    <text evidence="1">The sequence shown here is derived from an EMBL/GenBank/DDBJ whole genome shotgun (WGS) entry which is preliminary data.</text>
</comment>
<dbReference type="SUPFAM" id="SSF52540">
    <property type="entry name" value="P-loop containing nucleoside triphosphate hydrolases"/>
    <property type="match status" value="1"/>
</dbReference>
<accession>A0ABD4XDF5</accession>
<dbReference type="Proteomes" id="UP001218364">
    <property type="component" value="Unassembled WGS sequence"/>
</dbReference>
<sequence>MTNIPHSKTLIFHIGDPKTGSSSIQQTLFDGNWSCPGHDLAYPDRLNAIPLAKSLYADAPAPQRQHQFAETADWLRQQPEKTAVLSAEHFAFVTPETLKDAVKQYLPDYAGRVRVIAYVRPHAARMLSTYAQRVKTRGLQQDISAFCKAQIRQEKFIYTPRFTAWRKVFGDDFTLRPFLRDTLYQGDVVADFLHTALDSGPITINAGPQVNESPTLDHLASLQLIQKVLRQAGLTRELRHALCINLADRLARGPSAAGPRLKMPQSLIPLLQDAYQEDAAALDAAFFEGAPMTKALAAAAESATHTDQSIAADSRLSPAQRQGLRQISSRISAQTPADLETWHRHYRQTKRTKAGADAPQPDNAAGISTLLAEACALIES</sequence>
<evidence type="ECO:0000313" key="2">
    <source>
        <dbReference type="Proteomes" id="UP001218364"/>
    </source>
</evidence>
<dbReference type="Gene3D" id="3.40.50.300">
    <property type="entry name" value="P-loop containing nucleotide triphosphate hydrolases"/>
    <property type="match status" value="1"/>
</dbReference>
<protein>
    <recommendedName>
        <fullName evidence="3">Sulfotransferase family protein</fullName>
    </recommendedName>
</protein>
<dbReference type="InterPro" id="IPR027417">
    <property type="entry name" value="P-loop_NTPase"/>
</dbReference>
<dbReference type="AlphaFoldDB" id="A0ABD4XDF5"/>
<proteinExistence type="predicted"/>
<reference evidence="1 2" key="1">
    <citation type="submission" date="2023-02" db="EMBL/GenBank/DDBJ databases">
        <title>Population genomics of bacteria associated with diatom.</title>
        <authorList>
            <person name="Xie J."/>
            <person name="Wang H."/>
        </authorList>
    </citation>
    <scope>NUCLEOTIDE SEQUENCE [LARGE SCALE GENOMIC DNA]</scope>
    <source>
        <strain evidence="1 2">PT47_8</strain>
    </source>
</reference>
<dbReference type="RefSeq" id="WP_274840092.1">
    <property type="nucleotide sequence ID" value="NZ_JARCJF010000011.1"/>
</dbReference>